<feature type="repeat" description="PPR" evidence="2">
    <location>
        <begin position="213"/>
        <end position="247"/>
    </location>
</feature>
<feature type="repeat" description="PPR" evidence="2">
    <location>
        <begin position="143"/>
        <end position="177"/>
    </location>
</feature>
<feature type="repeat" description="PPR" evidence="2">
    <location>
        <begin position="248"/>
        <end position="282"/>
    </location>
</feature>
<name>A0AAW1KCH5_SAPOF</name>
<dbReference type="Pfam" id="PF01535">
    <property type="entry name" value="PPR"/>
    <property type="match status" value="1"/>
</dbReference>
<comment type="caution">
    <text evidence="3">The sequence shown here is derived from an EMBL/GenBank/DDBJ whole genome shotgun (WGS) entry which is preliminary data.</text>
</comment>
<evidence type="ECO:0000313" key="3">
    <source>
        <dbReference type="EMBL" id="KAK9715586.1"/>
    </source>
</evidence>
<dbReference type="Proteomes" id="UP001443914">
    <property type="component" value="Unassembled WGS sequence"/>
</dbReference>
<reference evidence="3" key="1">
    <citation type="submission" date="2024-03" db="EMBL/GenBank/DDBJ databases">
        <title>WGS assembly of Saponaria officinalis var. Norfolk2.</title>
        <authorList>
            <person name="Jenkins J."/>
            <person name="Shu S."/>
            <person name="Grimwood J."/>
            <person name="Barry K."/>
            <person name="Goodstein D."/>
            <person name="Schmutz J."/>
            <person name="Leebens-Mack J."/>
            <person name="Osbourn A."/>
        </authorList>
    </citation>
    <scope>NUCLEOTIDE SEQUENCE [LARGE SCALE GENOMIC DNA]</scope>
    <source>
        <strain evidence="3">JIC</strain>
    </source>
</reference>
<protein>
    <recommendedName>
        <fullName evidence="5">Pentatricopeptide repeat-containing protein</fullName>
    </recommendedName>
</protein>
<dbReference type="Pfam" id="PF12854">
    <property type="entry name" value="PPR_1"/>
    <property type="match status" value="1"/>
</dbReference>
<dbReference type="EMBL" id="JBDFQZ010000006">
    <property type="protein sequence ID" value="KAK9715586.1"/>
    <property type="molecule type" value="Genomic_DNA"/>
</dbReference>
<accession>A0AAW1KCH5</accession>
<dbReference type="PANTHER" id="PTHR45613">
    <property type="entry name" value="PENTATRICOPEPTIDE REPEAT-CONTAINING PROTEIN"/>
    <property type="match status" value="1"/>
</dbReference>
<feature type="repeat" description="PPR" evidence="2">
    <location>
        <begin position="108"/>
        <end position="142"/>
    </location>
</feature>
<dbReference type="AlphaFoldDB" id="A0AAW1KCH5"/>
<sequence>MAKRAGQCYYKILRSFMQNSDNGRIHPIFTTFVKKYGLNQPTLGNTVVRFLCLEGNVDVALGLIHEFHQNNLKLNFPDDVIKILKENGRSVDAFKLVPGAQTDLSIIDVVDYSVLVDGLCKEGYIDKALQLCSLAQNRGVSLNVVTYNSLFNGLCREGCLVEAFRLFDALEKNNVFPSEITYGTLIDALVREGFLLDARQLFEKMLVENIKPTTRIYNSLIDGYCKFGNVEEALRLLGDLENNSLKPDKFTVSAVIYGFSLTGNMEGALQFFADMKENGFPPDFLGFLYLVRGLCTKGRMEETRSVLREMLRDESVIELINRVNVEVEMESIESFLCDLCERGSIQEALVILNEIGSMFFPYKRNTSHGGQNPNVHCEEDEKGISVDPLSSVHEMDFDAIYSRMASICFEGDVQGVISGCAKD</sequence>
<dbReference type="PANTHER" id="PTHR45613:SF9">
    <property type="entry name" value="MITOCHONDRIAL GROUP I INTRON SPLICING FACTOR CCM1"/>
    <property type="match status" value="1"/>
</dbReference>
<evidence type="ECO:0008006" key="5">
    <source>
        <dbReference type="Google" id="ProtNLM"/>
    </source>
</evidence>
<evidence type="ECO:0000256" key="2">
    <source>
        <dbReference type="PROSITE-ProRule" id="PRU00708"/>
    </source>
</evidence>
<evidence type="ECO:0000313" key="4">
    <source>
        <dbReference type="Proteomes" id="UP001443914"/>
    </source>
</evidence>
<keyword evidence="1" id="KW-0677">Repeat</keyword>
<feature type="repeat" description="PPR" evidence="2">
    <location>
        <begin position="178"/>
        <end position="212"/>
    </location>
</feature>
<proteinExistence type="predicted"/>
<dbReference type="Gene3D" id="1.25.40.10">
    <property type="entry name" value="Tetratricopeptide repeat domain"/>
    <property type="match status" value="2"/>
</dbReference>
<dbReference type="Pfam" id="PF13041">
    <property type="entry name" value="PPR_2"/>
    <property type="match status" value="2"/>
</dbReference>
<keyword evidence="4" id="KW-1185">Reference proteome</keyword>
<gene>
    <name evidence="3" type="ORF">RND81_06G174800</name>
</gene>
<evidence type="ECO:0000256" key="1">
    <source>
        <dbReference type="ARBA" id="ARBA00022737"/>
    </source>
</evidence>
<dbReference type="InterPro" id="IPR011990">
    <property type="entry name" value="TPR-like_helical_dom_sf"/>
</dbReference>
<dbReference type="NCBIfam" id="TIGR00756">
    <property type="entry name" value="PPR"/>
    <property type="match status" value="5"/>
</dbReference>
<dbReference type="PROSITE" id="PS51375">
    <property type="entry name" value="PPR"/>
    <property type="match status" value="5"/>
</dbReference>
<organism evidence="3 4">
    <name type="scientific">Saponaria officinalis</name>
    <name type="common">Common soapwort</name>
    <name type="synonym">Lychnis saponaria</name>
    <dbReference type="NCBI Taxonomy" id="3572"/>
    <lineage>
        <taxon>Eukaryota</taxon>
        <taxon>Viridiplantae</taxon>
        <taxon>Streptophyta</taxon>
        <taxon>Embryophyta</taxon>
        <taxon>Tracheophyta</taxon>
        <taxon>Spermatophyta</taxon>
        <taxon>Magnoliopsida</taxon>
        <taxon>eudicotyledons</taxon>
        <taxon>Gunneridae</taxon>
        <taxon>Pentapetalae</taxon>
        <taxon>Caryophyllales</taxon>
        <taxon>Caryophyllaceae</taxon>
        <taxon>Caryophylleae</taxon>
        <taxon>Saponaria</taxon>
    </lineage>
</organism>
<dbReference type="InterPro" id="IPR002885">
    <property type="entry name" value="PPR_rpt"/>
</dbReference>